<gene>
    <name evidence="1" type="ORF">DLP05_148</name>
</gene>
<dbReference type="Proteomes" id="UP000241675">
    <property type="component" value="Segment"/>
</dbReference>
<proteinExistence type="predicted"/>
<protein>
    <submittedName>
        <fullName evidence="1">Uncharacterized protein</fullName>
    </submittedName>
</protein>
<name>A0A2D2W2L8_9CAUD</name>
<accession>A0A2D2W2L8</accession>
<keyword evidence="2" id="KW-1185">Reference proteome</keyword>
<organism evidence="1 2">
    <name type="scientific">Stenotrophomonas phage vB_SmaS_DLP_5</name>
    <dbReference type="NCBI Taxonomy" id="2044561"/>
    <lineage>
        <taxon>Viruses</taxon>
        <taxon>Duplodnaviria</taxon>
        <taxon>Heunggongvirae</taxon>
        <taxon>Uroviricota</taxon>
        <taxon>Caudoviricetes</taxon>
        <taxon>Delepquintavirus</taxon>
        <taxon>Delepquintavirus DLP5</taxon>
    </lineage>
</organism>
<evidence type="ECO:0000313" key="1">
    <source>
        <dbReference type="EMBL" id="ATS92384.1"/>
    </source>
</evidence>
<reference evidence="1 2" key="2">
    <citation type="submission" date="2017-11" db="EMBL/GenBank/DDBJ databases">
        <title>Lysogenic conversion of Stenotrophomonas maltophilia by temperate phage DLP4.</title>
        <authorList>
            <person name="Dennis J."/>
            <person name="Stothard P."/>
        </authorList>
    </citation>
    <scope>NUCLEOTIDE SEQUENCE [LARGE SCALE GENOMIC DNA]</scope>
</reference>
<dbReference type="EMBL" id="MG189906">
    <property type="protein sequence ID" value="ATS92384.1"/>
    <property type="molecule type" value="Genomic_DNA"/>
</dbReference>
<sequence>MAKTLTRTKTDRQKFEDMLGEAVVRDVRICFGLAWFASEEEAEEFGRLSAAVGNTINGGWFHGMTCGRSTQFDFVKEGQKLFAASY</sequence>
<reference evidence="2" key="1">
    <citation type="submission" date="2017-10" db="EMBL/GenBank/DDBJ databases">
        <authorList>
            <person name="Peters D.L."/>
        </authorList>
    </citation>
    <scope>NUCLEOTIDE SEQUENCE [LARGE SCALE GENOMIC DNA]</scope>
</reference>
<evidence type="ECO:0000313" key="2">
    <source>
        <dbReference type="Proteomes" id="UP000241675"/>
    </source>
</evidence>